<evidence type="ECO:0000313" key="2">
    <source>
        <dbReference type="EMBL" id="AXX63411.1"/>
    </source>
</evidence>
<keyword evidence="1" id="KW-0472">Membrane</keyword>
<evidence type="ECO:0000313" key="3">
    <source>
        <dbReference type="Proteomes" id="UP000263418"/>
    </source>
</evidence>
<proteinExistence type="predicted"/>
<sequence length="56" mass="6392">MSFSAIILNAILTSYILMNFKTLYVRKLLAFYVLISAILGFGWIAFLLKVVDKFLS</sequence>
<feature type="transmembrane region" description="Helical" evidence="1">
    <location>
        <begin position="31"/>
        <end position="51"/>
    </location>
</feature>
<accession>A0AAN1PW54</accession>
<gene>
    <name evidence="2" type="ORF">FORC53_5072</name>
</gene>
<dbReference type="Proteomes" id="UP000263418">
    <property type="component" value="Chromosome 3"/>
</dbReference>
<evidence type="ECO:0000256" key="1">
    <source>
        <dbReference type="SAM" id="Phobius"/>
    </source>
</evidence>
<reference evidence="2 3" key="1">
    <citation type="submission" date="2017-03" db="EMBL/GenBank/DDBJ databases">
        <title>Complete Genome Sequence of Vibrio vulnificus FORC_053.</title>
        <authorList>
            <consortium name="Food-borne Pathogen Omics Research Center"/>
            <person name="Chung H.Y."/>
            <person name="Na E.J."/>
            <person name="Song J.S."/>
            <person name="Kim H."/>
            <person name="Lee J.-H."/>
            <person name="Ryu S."/>
            <person name="Choi S.H."/>
        </authorList>
    </citation>
    <scope>NUCLEOTIDE SEQUENCE [LARGE SCALE GENOMIC DNA]</scope>
    <source>
        <strain evidence="2 3">FORC_053</strain>
    </source>
</reference>
<keyword evidence="1" id="KW-0812">Transmembrane</keyword>
<organism evidence="2 3">
    <name type="scientific">Vibrio vulnificus</name>
    <dbReference type="NCBI Taxonomy" id="672"/>
    <lineage>
        <taxon>Bacteria</taxon>
        <taxon>Pseudomonadati</taxon>
        <taxon>Pseudomonadota</taxon>
        <taxon>Gammaproteobacteria</taxon>
        <taxon>Vibrionales</taxon>
        <taxon>Vibrionaceae</taxon>
        <taxon>Vibrio</taxon>
    </lineage>
</organism>
<name>A0AAN1PW54_VIBVL</name>
<protein>
    <submittedName>
        <fullName evidence="2">Uncharacterized protein</fullName>
    </submittedName>
</protein>
<keyword evidence="1" id="KW-1133">Transmembrane helix</keyword>
<dbReference type="EMBL" id="CP019292">
    <property type="protein sequence ID" value="AXX63411.1"/>
    <property type="molecule type" value="Genomic_DNA"/>
</dbReference>
<dbReference type="AlphaFoldDB" id="A0AAN1PW54"/>